<dbReference type="EMBL" id="LGRV01000003">
    <property type="protein sequence ID" value="KOS68565.1"/>
    <property type="molecule type" value="Genomic_DNA"/>
</dbReference>
<accession>A0ABR5K1K2</accession>
<keyword evidence="1" id="KW-0472">Membrane</keyword>
<proteinExistence type="predicted"/>
<keyword evidence="3" id="KW-1185">Reference proteome</keyword>
<evidence type="ECO:0000256" key="1">
    <source>
        <dbReference type="SAM" id="Phobius"/>
    </source>
</evidence>
<protein>
    <submittedName>
        <fullName evidence="2">Uncharacterized protein</fullName>
    </submittedName>
</protein>
<dbReference type="Proteomes" id="UP000050668">
    <property type="component" value="Unassembled WGS sequence"/>
</dbReference>
<evidence type="ECO:0000313" key="2">
    <source>
        <dbReference type="EMBL" id="KOS68565.1"/>
    </source>
</evidence>
<comment type="caution">
    <text evidence="2">The sequence shown here is derived from an EMBL/GenBank/DDBJ whole genome shotgun (WGS) entry which is preliminary data.</text>
</comment>
<name>A0ABR5K1K2_9BACI</name>
<keyword evidence="1" id="KW-1133">Transmembrane helix</keyword>
<gene>
    <name evidence="2" type="ORF">AEA09_08375</name>
</gene>
<organism evidence="2 3">
    <name type="scientific">Lysinibacillus contaminans</name>
    <dbReference type="NCBI Taxonomy" id="1293441"/>
    <lineage>
        <taxon>Bacteria</taxon>
        <taxon>Bacillati</taxon>
        <taxon>Bacillota</taxon>
        <taxon>Bacilli</taxon>
        <taxon>Bacillales</taxon>
        <taxon>Bacillaceae</taxon>
        <taxon>Lysinibacillus</taxon>
    </lineage>
</organism>
<dbReference type="RefSeq" id="WP_053583398.1">
    <property type="nucleotide sequence ID" value="NZ_LGRV01000003.1"/>
</dbReference>
<reference evidence="3" key="1">
    <citation type="submission" date="2015-07" db="EMBL/GenBank/DDBJ databases">
        <title>Fjat-14205 dsm 2895.</title>
        <authorList>
            <person name="Liu B."/>
            <person name="Wang J."/>
            <person name="Zhu Y."/>
            <person name="Liu G."/>
            <person name="Chen Q."/>
            <person name="Chen Z."/>
            <person name="Lan J."/>
            <person name="Che J."/>
            <person name="Ge C."/>
            <person name="Shi H."/>
            <person name="Pan Z."/>
            <person name="Liu X."/>
        </authorList>
    </citation>
    <scope>NUCLEOTIDE SEQUENCE [LARGE SCALE GENOMIC DNA]</scope>
    <source>
        <strain evidence="3">DSM 25560</strain>
    </source>
</reference>
<evidence type="ECO:0000313" key="3">
    <source>
        <dbReference type="Proteomes" id="UP000050668"/>
    </source>
</evidence>
<feature type="transmembrane region" description="Helical" evidence="1">
    <location>
        <begin position="12"/>
        <end position="31"/>
    </location>
</feature>
<keyword evidence="1" id="KW-0812">Transmembrane</keyword>
<sequence>MSGYNDVFIDQYDAGEFFFIGVIIRAMYRFFVKKKMPTVTFTPYDERREKGVNIAKWLKESRNIFDLITIY</sequence>